<dbReference type="InterPro" id="IPR001789">
    <property type="entry name" value="Sig_transdc_resp-reg_receiver"/>
</dbReference>
<dbReference type="GO" id="GO:0006355">
    <property type="term" value="P:regulation of DNA-templated transcription"/>
    <property type="evidence" value="ECO:0007669"/>
    <property type="project" value="InterPro"/>
</dbReference>
<keyword evidence="4" id="KW-0804">Transcription</keyword>
<dbReference type="Pfam" id="PF00196">
    <property type="entry name" value="GerE"/>
    <property type="match status" value="1"/>
</dbReference>
<dbReference type="STRING" id="1332264.BW730_06040"/>
<feature type="domain" description="HTH luxR-type" evidence="6">
    <location>
        <begin position="144"/>
        <end position="214"/>
    </location>
</feature>
<dbReference type="EMBL" id="CP019606">
    <property type="protein sequence ID" value="AQP47142.1"/>
    <property type="molecule type" value="Genomic_DNA"/>
</dbReference>
<evidence type="ECO:0000256" key="5">
    <source>
        <dbReference type="PROSITE-ProRule" id="PRU00169"/>
    </source>
</evidence>
<dbReference type="InterPro" id="IPR016032">
    <property type="entry name" value="Sig_transdc_resp-reg_C-effctor"/>
</dbReference>
<dbReference type="GO" id="GO:0003677">
    <property type="term" value="F:DNA binding"/>
    <property type="evidence" value="ECO:0007669"/>
    <property type="project" value="UniProtKB-KW"/>
</dbReference>
<accession>A0A1Q2CM10</accession>
<dbReference type="OrthoDB" id="4135368at2"/>
<dbReference type="InterPro" id="IPR011006">
    <property type="entry name" value="CheY-like_superfamily"/>
</dbReference>
<dbReference type="CDD" id="cd17535">
    <property type="entry name" value="REC_NarL-like"/>
    <property type="match status" value="1"/>
</dbReference>
<dbReference type="KEGG" id="tes:BW730_06040"/>
<dbReference type="SUPFAM" id="SSF52172">
    <property type="entry name" value="CheY-like"/>
    <property type="match status" value="1"/>
</dbReference>
<dbReference type="PANTHER" id="PTHR43214">
    <property type="entry name" value="TWO-COMPONENT RESPONSE REGULATOR"/>
    <property type="match status" value="1"/>
</dbReference>
<evidence type="ECO:0000313" key="8">
    <source>
        <dbReference type="EMBL" id="AQP47142.1"/>
    </source>
</evidence>
<dbReference type="PANTHER" id="PTHR43214:SF24">
    <property type="entry name" value="TRANSCRIPTIONAL REGULATORY PROTEIN NARL-RELATED"/>
    <property type="match status" value="1"/>
</dbReference>
<dbReference type="CDD" id="cd06170">
    <property type="entry name" value="LuxR_C_like"/>
    <property type="match status" value="1"/>
</dbReference>
<sequence length="215" mass="23431">MRIFLAEDQFLLRQGLERLLASNGVEVVGSVAEAGEIVPGVLETQPDVALLDIRMPPTNTDEGIRAALELRRARRGFPVLLLSQYVEHLYLDELLGDGAGAIGYLLKDRVFDDVSFVAALRTVASGGTVIDPEVITTLMQRKVLADRLSALTPRETEVLELMARGEANAAMAERLVVTEKAIQKHINSIFAKLGLSEEPNSSRRVLAVLAFLRAG</sequence>
<dbReference type="Pfam" id="PF00072">
    <property type="entry name" value="Response_reg"/>
    <property type="match status" value="1"/>
</dbReference>
<dbReference type="Gene3D" id="3.40.50.2300">
    <property type="match status" value="1"/>
</dbReference>
<dbReference type="AlphaFoldDB" id="A0A1Q2CM10"/>
<dbReference type="SMART" id="SM00448">
    <property type="entry name" value="REC"/>
    <property type="match status" value="1"/>
</dbReference>
<dbReference type="PRINTS" id="PR00038">
    <property type="entry name" value="HTHLUXR"/>
</dbReference>
<dbReference type="RefSeq" id="WP_077685466.1">
    <property type="nucleotide sequence ID" value="NZ_CP019606.1"/>
</dbReference>
<feature type="modified residue" description="4-aspartylphosphate" evidence="5">
    <location>
        <position position="52"/>
    </location>
</feature>
<evidence type="ECO:0000256" key="1">
    <source>
        <dbReference type="ARBA" id="ARBA00022553"/>
    </source>
</evidence>
<gene>
    <name evidence="8" type="ORF">BW730_06040</name>
</gene>
<keyword evidence="9" id="KW-1185">Reference proteome</keyword>
<evidence type="ECO:0000259" key="7">
    <source>
        <dbReference type="PROSITE" id="PS50110"/>
    </source>
</evidence>
<dbReference type="SMART" id="SM00421">
    <property type="entry name" value="HTH_LUXR"/>
    <property type="match status" value="1"/>
</dbReference>
<dbReference type="PROSITE" id="PS50043">
    <property type="entry name" value="HTH_LUXR_2"/>
    <property type="match status" value="1"/>
</dbReference>
<proteinExistence type="predicted"/>
<protein>
    <submittedName>
        <fullName evidence="8">DNA-binding response regulator</fullName>
    </submittedName>
</protein>
<reference evidence="9" key="1">
    <citation type="submission" date="2017-02" db="EMBL/GenBank/DDBJ databases">
        <title>Tessaracoccus aquaemaris sp. nov., isolated from the intestine of a Korean rockfish, Sebastes schlegelii, in a marine aquaculture pond.</title>
        <authorList>
            <person name="Tak E.J."/>
            <person name="Bae J.-W."/>
        </authorList>
    </citation>
    <scope>NUCLEOTIDE SEQUENCE [LARGE SCALE GENOMIC DNA]</scope>
    <source>
        <strain evidence="9">NSG39</strain>
    </source>
</reference>
<name>A0A1Q2CM10_9ACTN</name>
<feature type="domain" description="Response regulatory" evidence="7">
    <location>
        <begin position="2"/>
        <end position="122"/>
    </location>
</feature>
<dbReference type="InterPro" id="IPR058245">
    <property type="entry name" value="NreC/VraR/RcsB-like_REC"/>
</dbReference>
<keyword evidence="1 5" id="KW-0597">Phosphoprotein</keyword>
<dbReference type="PROSITE" id="PS50110">
    <property type="entry name" value="RESPONSE_REGULATORY"/>
    <property type="match status" value="1"/>
</dbReference>
<dbReference type="GO" id="GO:0000160">
    <property type="term" value="P:phosphorelay signal transduction system"/>
    <property type="evidence" value="ECO:0007669"/>
    <property type="project" value="InterPro"/>
</dbReference>
<dbReference type="SUPFAM" id="SSF46894">
    <property type="entry name" value="C-terminal effector domain of the bipartite response regulators"/>
    <property type="match status" value="1"/>
</dbReference>
<evidence type="ECO:0000256" key="4">
    <source>
        <dbReference type="ARBA" id="ARBA00023163"/>
    </source>
</evidence>
<organism evidence="8 9">
    <name type="scientific">Tessaracoccus aquimaris</name>
    <dbReference type="NCBI Taxonomy" id="1332264"/>
    <lineage>
        <taxon>Bacteria</taxon>
        <taxon>Bacillati</taxon>
        <taxon>Actinomycetota</taxon>
        <taxon>Actinomycetes</taxon>
        <taxon>Propionibacteriales</taxon>
        <taxon>Propionibacteriaceae</taxon>
        <taxon>Tessaracoccus</taxon>
    </lineage>
</organism>
<dbReference type="InterPro" id="IPR000792">
    <property type="entry name" value="Tscrpt_reg_LuxR_C"/>
</dbReference>
<evidence type="ECO:0000259" key="6">
    <source>
        <dbReference type="PROSITE" id="PS50043"/>
    </source>
</evidence>
<evidence type="ECO:0000256" key="2">
    <source>
        <dbReference type="ARBA" id="ARBA00023015"/>
    </source>
</evidence>
<dbReference type="Proteomes" id="UP000188145">
    <property type="component" value="Chromosome"/>
</dbReference>
<evidence type="ECO:0000313" key="9">
    <source>
        <dbReference type="Proteomes" id="UP000188145"/>
    </source>
</evidence>
<keyword evidence="2" id="KW-0805">Transcription regulation</keyword>
<keyword evidence="3 8" id="KW-0238">DNA-binding</keyword>
<evidence type="ECO:0000256" key="3">
    <source>
        <dbReference type="ARBA" id="ARBA00023125"/>
    </source>
</evidence>
<dbReference type="InterPro" id="IPR039420">
    <property type="entry name" value="WalR-like"/>
</dbReference>